<gene>
    <name evidence="14" type="ORF">WT57_11790</name>
</gene>
<evidence type="ECO:0000256" key="2">
    <source>
        <dbReference type="ARBA" id="ARBA00005417"/>
    </source>
</evidence>
<feature type="transmembrane region" description="Helical" evidence="12">
    <location>
        <begin position="150"/>
        <end position="172"/>
    </location>
</feature>
<evidence type="ECO:0000256" key="4">
    <source>
        <dbReference type="ARBA" id="ARBA00022475"/>
    </source>
</evidence>
<dbReference type="InterPro" id="IPR001851">
    <property type="entry name" value="ABC_transp_permease"/>
</dbReference>
<feature type="transmembrane region" description="Helical" evidence="12">
    <location>
        <begin position="242"/>
        <end position="267"/>
    </location>
</feature>
<dbReference type="GO" id="GO:0015807">
    <property type="term" value="P:L-amino acid transport"/>
    <property type="evidence" value="ECO:0007669"/>
    <property type="project" value="TreeGrafter"/>
</dbReference>
<feature type="transmembrane region" description="Helical" evidence="12">
    <location>
        <begin position="87"/>
        <end position="107"/>
    </location>
</feature>
<dbReference type="InterPro" id="IPR032823">
    <property type="entry name" value="BCA_ABC_TP_C"/>
</dbReference>
<evidence type="ECO:0000256" key="10">
    <source>
        <dbReference type="ARBA" id="ARBA00022989"/>
    </source>
</evidence>
<feature type="domain" description="ABC transporter" evidence="13">
    <location>
        <begin position="341"/>
        <end position="582"/>
    </location>
</feature>
<dbReference type="CDD" id="cd03219">
    <property type="entry name" value="ABC_Mj1267_LivG_branched"/>
    <property type="match status" value="1"/>
</dbReference>
<dbReference type="PROSITE" id="PS00211">
    <property type="entry name" value="ABC_TRANSPORTER_1"/>
    <property type="match status" value="2"/>
</dbReference>
<dbReference type="GO" id="GO:0016887">
    <property type="term" value="F:ATP hydrolysis activity"/>
    <property type="evidence" value="ECO:0007669"/>
    <property type="project" value="InterPro"/>
</dbReference>
<dbReference type="SUPFAM" id="SSF52540">
    <property type="entry name" value="P-loop containing nucleoside triphosphate hydrolases"/>
    <property type="match status" value="2"/>
</dbReference>
<keyword evidence="9" id="KW-0029">Amino-acid transport</keyword>
<keyword evidence="4" id="KW-1003">Cell membrane</keyword>
<organism evidence="14 15">
    <name type="scientific">Burkholderia pseudomultivorans</name>
    <dbReference type="NCBI Taxonomy" id="1207504"/>
    <lineage>
        <taxon>Bacteria</taxon>
        <taxon>Pseudomonadati</taxon>
        <taxon>Pseudomonadota</taxon>
        <taxon>Betaproteobacteria</taxon>
        <taxon>Burkholderiales</taxon>
        <taxon>Burkholderiaceae</taxon>
        <taxon>Burkholderia</taxon>
        <taxon>Burkholderia cepacia complex</taxon>
    </lineage>
</organism>
<dbReference type="InterPro" id="IPR003593">
    <property type="entry name" value="AAA+_ATPase"/>
</dbReference>
<evidence type="ECO:0000259" key="13">
    <source>
        <dbReference type="PROSITE" id="PS50893"/>
    </source>
</evidence>
<dbReference type="AlphaFoldDB" id="A0A132F563"/>
<dbReference type="Pfam" id="PF12399">
    <property type="entry name" value="BCA_ABC_TP_C"/>
    <property type="match status" value="1"/>
</dbReference>
<dbReference type="CDD" id="cd06581">
    <property type="entry name" value="TM_PBP1_LivM_like"/>
    <property type="match status" value="1"/>
</dbReference>
<keyword evidence="7" id="KW-0547">Nucleotide-binding</keyword>
<keyword evidence="11 12" id="KW-0472">Membrane</keyword>
<evidence type="ECO:0000256" key="1">
    <source>
        <dbReference type="ARBA" id="ARBA00004651"/>
    </source>
</evidence>
<dbReference type="InterPro" id="IPR003439">
    <property type="entry name" value="ABC_transporter-like_ATP-bd"/>
</dbReference>
<feature type="domain" description="ABC transporter" evidence="13">
    <location>
        <begin position="615"/>
        <end position="840"/>
    </location>
</feature>
<dbReference type="EMBL" id="LPJX01000015">
    <property type="protein sequence ID" value="KWF70023.1"/>
    <property type="molecule type" value="Genomic_DNA"/>
</dbReference>
<dbReference type="GO" id="GO:0005524">
    <property type="term" value="F:ATP binding"/>
    <property type="evidence" value="ECO:0007669"/>
    <property type="project" value="UniProtKB-KW"/>
</dbReference>
<proteinExistence type="inferred from homology"/>
<dbReference type="InterPro" id="IPR017871">
    <property type="entry name" value="ABC_transporter-like_CS"/>
</dbReference>
<feature type="transmembrane region" description="Helical" evidence="12">
    <location>
        <begin position="207"/>
        <end position="230"/>
    </location>
</feature>
<evidence type="ECO:0000256" key="9">
    <source>
        <dbReference type="ARBA" id="ARBA00022970"/>
    </source>
</evidence>
<comment type="subcellular location">
    <subcellularLocation>
        <location evidence="1">Cell membrane</location>
        <topology evidence="1">Multi-pass membrane protein</topology>
    </subcellularLocation>
</comment>
<dbReference type="GO" id="GO:0015658">
    <property type="term" value="F:branched-chain amino acid transmembrane transporter activity"/>
    <property type="evidence" value="ECO:0007669"/>
    <property type="project" value="InterPro"/>
</dbReference>
<dbReference type="Pfam" id="PF00005">
    <property type="entry name" value="ABC_tran"/>
    <property type="match status" value="2"/>
</dbReference>
<feature type="transmembrane region" description="Helical" evidence="12">
    <location>
        <begin position="279"/>
        <end position="301"/>
    </location>
</feature>
<dbReference type="CDD" id="cd03224">
    <property type="entry name" value="ABC_TM1139_LivF_branched"/>
    <property type="match status" value="1"/>
</dbReference>
<dbReference type="PANTHER" id="PTHR43820">
    <property type="entry name" value="HIGH-AFFINITY BRANCHED-CHAIN AMINO ACID TRANSPORT ATP-BINDING PROTEIN LIVF"/>
    <property type="match status" value="1"/>
</dbReference>
<sequence length="854" mass="92211">MKLGHLTRHPVAVLTLSLIVVSLALTATGTPLERATQIAIYTLYGMGVNLLVAYTGLVPFGASVFFGTATYLVAVSLLRVLGNEVLALAASVIVTTVLAALIGAIVLRRRGLYFSLLTLACSQIAFEVAFKWTDVTGGENGLQNVPRPTFATAAGFHVFACVTVIAVAWLLWRMVHAPFGRALQALRDNEQRAASLGYDTYRLKLRAFVISAAVIGYAGGLLCLMLQGAYANNLSWEHAGDSLLMTVLGGVHQFLGPLWGAIAFILLEDKLSSLTEHWWLIFAPIVIAFAFFSPEGIHGIVQRVLRRSRWTLVRDTIPARPDVIAPYRASRIDSDPATPVLSVRGLSKRFGSLVTADRIDLDVHPYRLHSFIGPNGAGKTTFFNMLTGVLSPSAGTITFDGRDVTKLAMFRRVRLGMSRSFQILSVFRNLTVFENVRVAVQAAQHDRLGLWRDAHTLDEQNAQTWSLLAAVGLVERAAHACESLSHGEQRLLEIALSLATRARLLLLDEPLAGLAEADRARVAAIIRELANHHAVLLIEHDIDRVLTISDRVSVLHRGRLIADGSPAEVARHPEVIEAYLGHAKGERPVDARLAARGDEARAPDGAAAAPRRPLLRLENVKAGYAGNTILDGIDITLHEGEVIAILGRNGVGKTTTLRAATGVADVTAGRITFDGHDITGRPAHEINRLGLAMVPEGRRLFPNLTVAENLRLAARKGGASVDEMFALFPRLATRKDARAEHLSGGERQMVAIARALMAPAKAILLDEPFEGLAPAVVQEVLDAVVKLRERASVVIVEHQADMVLPIADRAYVLVNGRVAHESSAAALEQDAATQARLLGIVHDDAGSTLEMKTA</sequence>
<dbReference type="RefSeq" id="WP_060297361.1">
    <property type="nucleotide sequence ID" value="NZ_LPJX01000015.1"/>
</dbReference>
<name>A0A132F563_9BURK</name>
<evidence type="ECO:0000256" key="3">
    <source>
        <dbReference type="ARBA" id="ARBA00022448"/>
    </source>
</evidence>
<dbReference type="GO" id="GO:0005886">
    <property type="term" value="C:plasma membrane"/>
    <property type="evidence" value="ECO:0007669"/>
    <property type="project" value="UniProtKB-SubCell"/>
</dbReference>
<evidence type="ECO:0000256" key="7">
    <source>
        <dbReference type="ARBA" id="ARBA00022741"/>
    </source>
</evidence>
<dbReference type="Proteomes" id="UP000061512">
    <property type="component" value="Unassembled WGS sequence"/>
</dbReference>
<feature type="transmembrane region" description="Helical" evidence="12">
    <location>
        <begin position="64"/>
        <end position="81"/>
    </location>
</feature>
<keyword evidence="6 12" id="KW-0812">Transmembrane</keyword>
<keyword evidence="5" id="KW-0997">Cell inner membrane</keyword>
<dbReference type="PANTHER" id="PTHR43820:SF4">
    <property type="entry name" value="HIGH-AFFINITY BRANCHED-CHAIN AMINO ACID TRANSPORT ATP-BINDING PROTEIN LIVF"/>
    <property type="match status" value="1"/>
</dbReference>
<dbReference type="Gene3D" id="3.40.50.300">
    <property type="entry name" value="P-loop containing nucleotide triphosphate hydrolases"/>
    <property type="match status" value="2"/>
</dbReference>
<evidence type="ECO:0000256" key="6">
    <source>
        <dbReference type="ARBA" id="ARBA00022692"/>
    </source>
</evidence>
<keyword evidence="3" id="KW-0813">Transport</keyword>
<dbReference type="InterPro" id="IPR052156">
    <property type="entry name" value="BCAA_Transport_ATP-bd_LivF"/>
</dbReference>
<evidence type="ECO:0000256" key="11">
    <source>
        <dbReference type="ARBA" id="ARBA00023136"/>
    </source>
</evidence>
<dbReference type="InterPro" id="IPR027417">
    <property type="entry name" value="P-loop_NTPase"/>
</dbReference>
<dbReference type="SMART" id="SM00382">
    <property type="entry name" value="AAA"/>
    <property type="match status" value="2"/>
</dbReference>
<feature type="transmembrane region" description="Helical" evidence="12">
    <location>
        <begin position="112"/>
        <end position="130"/>
    </location>
</feature>
<comment type="similarity">
    <text evidence="2">Belongs to the ABC transporter superfamily.</text>
</comment>
<dbReference type="Pfam" id="PF02653">
    <property type="entry name" value="BPD_transp_2"/>
    <property type="match status" value="1"/>
</dbReference>
<protein>
    <submittedName>
        <fullName evidence="14">ABC transporter ATP-binding protein</fullName>
    </submittedName>
</protein>
<accession>A0A132F563</accession>
<comment type="caution">
    <text evidence="14">The sequence shown here is derived from an EMBL/GenBank/DDBJ whole genome shotgun (WGS) entry which is preliminary data.</text>
</comment>
<dbReference type="PROSITE" id="PS50893">
    <property type="entry name" value="ABC_TRANSPORTER_2"/>
    <property type="match status" value="2"/>
</dbReference>
<keyword evidence="10 12" id="KW-1133">Transmembrane helix</keyword>
<evidence type="ECO:0000313" key="15">
    <source>
        <dbReference type="Proteomes" id="UP000061512"/>
    </source>
</evidence>
<reference evidence="14 15" key="1">
    <citation type="submission" date="2015-11" db="EMBL/GenBank/DDBJ databases">
        <title>Expanding the genomic diversity of Burkholderia species for the development of highly accurate diagnostics.</title>
        <authorList>
            <person name="Sahl J."/>
            <person name="Keim P."/>
            <person name="Wagner D."/>
        </authorList>
    </citation>
    <scope>NUCLEOTIDE SEQUENCE [LARGE SCALE GENOMIC DNA]</scope>
    <source>
        <strain evidence="14 15">MSMB574WGS</strain>
    </source>
</reference>
<evidence type="ECO:0000256" key="8">
    <source>
        <dbReference type="ARBA" id="ARBA00022840"/>
    </source>
</evidence>
<dbReference type="InterPro" id="IPR043428">
    <property type="entry name" value="LivM-like"/>
</dbReference>
<keyword evidence="8 14" id="KW-0067">ATP-binding</keyword>
<evidence type="ECO:0000256" key="12">
    <source>
        <dbReference type="SAM" id="Phobius"/>
    </source>
</evidence>
<evidence type="ECO:0000256" key="5">
    <source>
        <dbReference type="ARBA" id="ARBA00022519"/>
    </source>
</evidence>
<evidence type="ECO:0000313" key="14">
    <source>
        <dbReference type="EMBL" id="KWF70023.1"/>
    </source>
</evidence>